<name>A0A1B0FPU8_GLOMM</name>
<dbReference type="InterPro" id="IPR010441">
    <property type="entry name" value="CH_2"/>
</dbReference>
<evidence type="ECO:0000313" key="4">
    <source>
        <dbReference type="Proteomes" id="UP000092444"/>
    </source>
</evidence>
<proteinExistence type="predicted"/>
<dbReference type="GO" id="GO:0005930">
    <property type="term" value="C:axoneme"/>
    <property type="evidence" value="ECO:0007669"/>
    <property type="project" value="TreeGrafter"/>
</dbReference>
<dbReference type="Proteomes" id="UP000092444">
    <property type="component" value="Unassembled WGS sequence"/>
</dbReference>
<feature type="compositionally biased region" description="Basic residues" evidence="1">
    <location>
        <begin position="271"/>
        <end position="282"/>
    </location>
</feature>
<evidence type="ECO:0000313" key="3">
    <source>
        <dbReference type="EnsemblMetazoa" id="GMOY005922-PA"/>
    </source>
</evidence>
<dbReference type="EMBL" id="CCAG010001377">
    <property type="status" value="NOT_ANNOTATED_CDS"/>
    <property type="molecule type" value="Genomic_DNA"/>
</dbReference>
<feature type="domain" description="CH-like" evidence="2">
    <location>
        <begin position="16"/>
        <end position="106"/>
    </location>
</feature>
<protein>
    <recommendedName>
        <fullName evidence="2">CH-like domain-containing protein</fullName>
    </recommendedName>
</protein>
<sequence length="309" mass="34887">MPKKLTNEDLETLKLWLTEHEVHYKNLNRDASDAVLVVTLLKKIHPKLIDLHNYPSRNNTQLKINNWETLNLKVLSKLGLQQSKTMLEKLAKGTVGAIEALLSDIMLMEKANRARGDKRDDEQEQLWSENDDLMMVTVNKKIGDAIIQVPQKMILYSIYEQVVRKSQAKDVYLSAAQQKITHLENVLKLKAERIEELCAQLAKVSVRSLMKQHNLETSSSNSALPTETLNNNDSNNNNNNNNDQSNLRTPRTITITTESSSYSSSTNTTKRTGHSQIPKRVKSPTSQAYQPVIPSPSATIQSIKSSPFL</sequence>
<dbReference type="SUPFAM" id="SSF47576">
    <property type="entry name" value="Calponin-homology domain, CH-domain"/>
    <property type="match status" value="1"/>
</dbReference>
<dbReference type="GO" id="GO:0051493">
    <property type="term" value="P:regulation of cytoskeleton organization"/>
    <property type="evidence" value="ECO:0007669"/>
    <property type="project" value="TreeGrafter"/>
</dbReference>
<dbReference type="Gene3D" id="1.10.418.10">
    <property type="entry name" value="Calponin-like domain"/>
    <property type="match status" value="1"/>
</dbReference>
<dbReference type="VEuPathDB" id="VectorBase:GMOY005922"/>
<evidence type="ECO:0000256" key="1">
    <source>
        <dbReference type="SAM" id="MobiDB-lite"/>
    </source>
</evidence>
<dbReference type="InterPro" id="IPR036872">
    <property type="entry name" value="CH_dom_sf"/>
</dbReference>
<reference evidence="3" key="1">
    <citation type="submission" date="2020-05" db="UniProtKB">
        <authorList>
            <consortium name="EnsemblMetazoa"/>
        </authorList>
    </citation>
    <scope>IDENTIFICATION</scope>
    <source>
        <strain evidence="3">Yale</strain>
    </source>
</reference>
<accession>A0A1B0FPU8</accession>
<dbReference type="PANTHER" id="PTHR12509">
    <property type="entry name" value="SPERMATOGENESIS-ASSOCIATED 4-RELATED"/>
    <property type="match status" value="1"/>
</dbReference>
<feature type="region of interest" description="Disordered" evidence="1">
    <location>
        <begin position="214"/>
        <end position="309"/>
    </location>
</feature>
<dbReference type="PhylomeDB" id="A0A1B0FPU8"/>
<feature type="compositionally biased region" description="Low complexity" evidence="1">
    <location>
        <begin position="230"/>
        <end position="270"/>
    </location>
</feature>
<dbReference type="STRING" id="37546.A0A1B0FPU8"/>
<keyword evidence="4" id="KW-1185">Reference proteome</keyword>
<dbReference type="InterPro" id="IPR052111">
    <property type="entry name" value="Spermatogenesis_Ciliary_MAP"/>
</dbReference>
<dbReference type="GO" id="GO:0008017">
    <property type="term" value="F:microtubule binding"/>
    <property type="evidence" value="ECO:0007669"/>
    <property type="project" value="TreeGrafter"/>
</dbReference>
<feature type="compositionally biased region" description="Polar residues" evidence="1">
    <location>
        <begin position="215"/>
        <end position="229"/>
    </location>
</feature>
<dbReference type="PANTHER" id="PTHR12509:SF9">
    <property type="entry name" value="SPERM FLAGELLAR PROTEIN 1 ISOFORM X1"/>
    <property type="match status" value="1"/>
</dbReference>
<evidence type="ECO:0000259" key="2">
    <source>
        <dbReference type="Pfam" id="PF06294"/>
    </source>
</evidence>
<feature type="compositionally biased region" description="Polar residues" evidence="1">
    <location>
        <begin position="296"/>
        <end position="309"/>
    </location>
</feature>
<dbReference type="AlphaFoldDB" id="A0A1B0FPU8"/>
<dbReference type="Pfam" id="PF06294">
    <property type="entry name" value="CH_2"/>
    <property type="match status" value="1"/>
</dbReference>
<dbReference type="EnsemblMetazoa" id="GMOY005922-RA">
    <property type="protein sequence ID" value="GMOY005922-PA"/>
    <property type="gene ID" value="GMOY005922"/>
</dbReference>
<organism evidence="3 4">
    <name type="scientific">Glossina morsitans morsitans</name>
    <name type="common">Savannah tsetse fly</name>
    <dbReference type="NCBI Taxonomy" id="37546"/>
    <lineage>
        <taxon>Eukaryota</taxon>
        <taxon>Metazoa</taxon>
        <taxon>Ecdysozoa</taxon>
        <taxon>Arthropoda</taxon>
        <taxon>Hexapoda</taxon>
        <taxon>Insecta</taxon>
        <taxon>Pterygota</taxon>
        <taxon>Neoptera</taxon>
        <taxon>Endopterygota</taxon>
        <taxon>Diptera</taxon>
        <taxon>Brachycera</taxon>
        <taxon>Muscomorpha</taxon>
        <taxon>Hippoboscoidea</taxon>
        <taxon>Glossinidae</taxon>
        <taxon>Glossina</taxon>
    </lineage>
</organism>